<dbReference type="InterPro" id="IPR052016">
    <property type="entry name" value="Bact_Sigma-Reg"/>
</dbReference>
<dbReference type="InterPro" id="IPR011006">
    <property type="entry name" value="CheY-like_superfamily"/>
</dbReference>
<dbReference type="GO" id="GO:0016791">
    <property type="term" value="F:phosphatase activity"/>
    <property type="evidence" value="ECO:0007669"/>
    <property type="project" value="TreeGrafter"/>
</dbReference>
<keyword evidence="1 5" id="KW-0378">Hydrolase</keyword>
<evidence type="ECO:0000256" key="1">
    <source>
        <dbReference type="ARBA" id="ARBA00022801"/>
    </source>
</evidence>
<dbReference type="Pfam" id="PF00072">
    <property type="entry name" value="Response_reg"/>
    <property type="match status" value="1"/>
</dbReference>
<dbReference type="EC" id="3.1.3.3" evidence="5"/>
<feature type="domain" description="Response regulatory" evidence="4">
    <location>
        <begin position="11"/>
        <end position="127"/>
    </location>
</feature>
<evidence type="ECO:0000256" key="2">
    <source>
        <dbReference type="PROSITE-ProRule" id="PRU00169"/>
    </source>
</evidence>
<sequence length="466" mass="52460">MNDSEQSQQIYLLVVEDSRIQAQILCQKLREANFEVDWAEDGEVGLKSIRTRRPDLVISDIEMPNMTGYELCYEVKNDPQLKAVPFILLSTLSDAQDIIKGLHCGADNYVTKPYDPEFLITRVRSLLETPVDDEGEQQQLDVTLNGTRYTVKSGRQQILNLLVSTFENAVEKNHELARANEELTVAKEQLQRWNVELERLNGTLESVNQRMSRDLDAAARVQQSLLPSSEPDIEQAKLAWKYIPCDELAGDFLNYFLLDDEHLAMYVVDVSGHGVASSLLSVTIGRLMTPHRTSSSLLVQSTADGGHRVVPPGEVAAELNQRFQMEEQNSLFFTMLYGVLNLRTLEFRFTSAGHDPPVLVRDGAPPAMIEGSNLAIGWMEDLEYEEESIDLQPGDRLFLYSDGVPEALDQDLEQFTMQQMVEMFELGQGSSLQESVDLLDNAVQRWCAKNGPKDDVSILGLEINRT</sequence>
<gene>
    <name evidence="5" type="primary">rsbP_2</name>
    <name evidence="5" type="ORF">SV7mr_47440</name>
</gene>
<feature type="modified residue" description="4-aspartylphosphate" evidence="2">
    <location>
        <position position="60"/>
    </location>
</feature>
<dbReference type="InterPro" id="IPR036457">
    <property type="entry name" value="PPM-type-like_dom_sf"/>
</dbReference>
<dbReference type="Pfam" id="PF07228">
    <property type="entry name" value="SpoIIE"/>
    <property type="match status" value="1"/>
</dbReference>
<dbReference type="InterPro" id="IPR001789">
    <property type="entry name" value="Sig_transdc_resp-reg_receiver"/>
</dbReference>
<dbReference type="GO" id="GO:0000160">
    <property type="term" value="P:phosphorelay signal transduction system"/>
    <property type="evidence" value="ECO:0007669"/>
    <property type="project" value="InterPro"/>
</dbReference>
<feature type="coiled-coil region" evidence="3">
    <location>
        <begin position="169"/>
        <end position="210"/>
    </location>
</feature>
<dbReference type="PANTHER" id="PTHR43156:SF2">
    <property type="entry name" value="STAGE II SPORULATION PROTEIN E"/>
    <property type="match status" value="1"/>
</dbReference>
<organism evidence="5 6">
    <name type="scientific">Stieleria bergensis</name>
    <dbReference type="NCBI Taxonomy" id="2528025"/>
    <lineage>
        <taxon>Bacteria</taxon>
        <taxon>Pseudomonadati</taxon>
        <taxon>Planctomycetota</taxon>
        <taxon>Planctomycetia</taxon>
        <taxon>Pirellulales</taxon>
        <taxon>Pirellulaceae</taxon>
        <taxon>Stieleria</taxon>
    </lineage>
</organism>
<dbReference type="InterPro" id="IPR001932">
    <property type="entry name" value="PPM-type_phosphatase-like_dom"/>
</dbReference>
<dbReference type="SMART" id="SM00448">
    <property type="entry name" value="REC"/>
    <property type="match status" value="1"/>
</dbReference>
<name>A0A517T1D5_9BACT</name>
<keyword evidence="3" id="KW-0175">Coiled coil</keyword>
<dbReference type="PANTHER" id="PTHR43156">
    <property type="entry name" value="STAGE II SPORULATION PROTEIN E-RELATED"/>
    <property type="match status" value="1"/>
</dbReference>
<dbReference type="AlphaFoldDB" id="A0A517T1D5"/>
<keyword evidence="6" id="KW-1185">Reference proteome</keyword>
<evidence type="ECO:0000313" key="5">
    <source>
        <dbReference type="EMBL" id="QDT62197.1"/>
    </source>
</evidence>
<evidence type="ECO:0000313" key="6">
    <source>
        <dbReference type="Proteomes" id="UP000315003"/>
    </source>
</evidence>
<keyword evidence="2" id="KW-0597">Phosphoprotein</keyword>
<dbReference type="PROSITE" id="PS50110">
    <property type="entry name" value="RESPONSE_REGULATORY"/>
    <property type="match status" value="1"/>
</dbReference>
<dbReference type="SUPFAM" id="SSF81606">
    <property type="entry name" value="PP2C-like"/>
    <property type="match status" value="1"/>
</dbReference>
<proteinExistence type="predicted"/>
<dbReference type="Gene3D" id="3.60.40.10">
    <property type="entry name" value="PPM-type phosphatase domain"/>
    <property type="match status" value="1"/>
</dbReference>
<evidence type="ECO:0000259" key="4">
    <source>
        <dbReference type="PROSITE" id="PS50110"/>
    </source>
</evidence>
<dbReference type="SUPFAM" id="SSF52172">
    <property type="entry name" value="CheY-like"/>
    <property type="match status" value="1"/>
</dbReference>
<accession>A0A517T1D5</accession>
<dbReference type="OrthoDB" id="247273at2"/>
<dbReference type="Gene3D" id="3.40.50.2300">
    <property type="match status" value="1"/>
</dbReference>
<reference evidence="5 6" key="1">
    <citation type="submission" date="2019-02" db="EMBL/GenBank/DDBJ databases">
        <title>Deep-cultivation of Planctomycetes and their phenomic and genomic characterization uncovers novel biology.</title>
        <authorList>
            <person name="Wiegand S."/>
            <person name="Jogler M."/>
            <person name="Boedeker C."/>
            <person name="Pinto D."/>
            <person name="Vollmers J."/>
            <person name="Rivas-Marin E."/>
            <person name="Kohn T."/>
            <person name="Peeters S.H."/>
            <person name="Heuer A."/>
            <person name="Rast P."/>
            <person name="Oberbeckmann S."/>
            <person name="Bunk B."/>
            <person name="Jeske O."/>
            <person name="Meyerdierks A."/>
            <person name="Storesund J.E."/>
            <person name="Kallscheuer N."/>
            <person name="Luecker S."/>
            <person name="Lage O.M."/>
            <person name="Pohl T."/>
            <person name="Merkel B.J."/>
            <person name="Hornburger P."/>
            <person name="Mueller R.-W."/>
            <person name="Bruemmer F."/>
            <person name="Labrenz M."/>
            <person name="Spormann A.M."/>
            <person name="Op den Camp H."/>
            <person name="Overmann J."/>
            <person name="Amann R."/>
            <person name="Jetten M.S.M."/>
            <person name="Mascher T."/>
            <person name="Medema M.H."/>
            <person name="Devos D.P."/>
            <person name="Kaster A.-K."/>
            <person name="Ovreas L."/>
            <person name="Rohde M."/>
            <person name="Galperin M.Y."/>
            <person name="Jogler C."/>
        </authorList>
    </citation>
    <scope>NUCLEOTIDE SEQUENCE [LARGE SCALE GENOMIC DNA]</scope>
    <source>
        <strain evidence="5 6">SV_7m_r</strain>
    </source>
</reference>
<dbReference type="SMART" id="SM00331">
    <property type="entry name" value="PP2C_SIG"/>
    <property type="match status" value="1"/>
</dbReference>
<dbReference type="Proteomes" id="UP000315003">
    <property type="component" value="Chromosome"/>
</dbReference>
<dbReference type="EMBL" id="CP036272">
    <property type="protein sequence ID" value="QDT62197.1"/>
    <property type="molecule type" value="Genomic_DNA"/>
</dbReference>
<protein>
    <submittedName>
        <fullName evidence="5">Phosphoserine phosphatase RsbP</fullName>
        <ecNumber evidence="5">3.1.3.3</ecNumber>
    </submittedName>
</protein>
<evidence type="ECO:0000256" key="3">
    <source>
        <dbReference type="SAM" id="Coils"/>
    </source>
</evidence>
<dbReference type="RefSeq" id="WP_145276802.1">
    <property type="nucleotide sequence ID" value="NZ_CP036272.1"/>
</dbReference>